<name>A0AAW0IZU1_QUESU</name>
<keyword evidence="1" id="KW-0812">Transmembrane</keyword>
<dbReference type="AlphaFoldDB" id="A0AAW0IZU1"/>
<evidence type="ECO:0000313" key="2">
    <source>
        <dbReference type="EMBL" id="KAK7820145.1"/>
    </source>
</evidence>
<keyword evidence="1" id="KW-0472">Membrane</keyword>
<dbReference type="EMBL" id="PKMF04000751">
    <property type="protein sequence ID" value="KAK7820145.1"/>
    <property type="molecule type" value="Genomic_DNA"/>
</dbReference>
<dbReference type="Proteomes" id="UP000237347">
    <property type="component" value="Unassembled WGS sequence"/>
</dbReference>
<protein>
    <submittedName>
        <fullName evidence="2">Pra1 family protein b2</fullName>
    </submittedName>
</protein>
<keyword evidence="3" id="KW-1185">Reference proteome</keyword>
<feature type="transmembrane region" description="Helical" evidence="1">
    <location>
        <begin position="97"/>
        <end position="114"/>
    </location>
</feature>
<proteinExistence type="predicted"/>
<organism evidence="2 3">
    <name type="scientific">Quercus suber</name>
    <name type="common">Cork oak</name>
    <dbReference type="NCBI Taxonomy" id="58331"/>
    <lineage>
        <taxon>Eukaryota</taxon>
        <taxon>Viridiplantae</taxon>
        <taxon>Streptophyta</taxon>
        <taxon>Embryophyta</taxon>
        <taxon>Tracheophyta</taxon>
        <taxon>Spermatophyta</taxon>
        <taxon>Magnoliopsida</taxon>
        <taxon>eudicotyledons</taxon>
        <taxon>Gunneridae</taxon>
        <taxon>Pentapetalae</taxon>
        <taxon>rosids</taxon>
        <taxon>fabids</taxon>
        <taxon>Fagales</taxon>
        <taxon>Fagaceae</taxon>
        <taxon>Quercus</taxon>
    </lineage>
</organism>
<evidence type="ECO:0000256" key="1">
    <source>
        <dbReference type="SAM" id="Phobius"/>
    </source>
</evidence>
<evidence type="ECO:0000313" key="3">
    <source>
        <dbReference type="Proteomes" id="UP000237347"/>
    </source>
</evidence>
<feature type="transmembrane region" description="Helical" evidence="1">
    <location>
        <begin position="12"/>
        <end position="36"/>
    </location>
</feature>
<accession>A0AAW0IZU1</accession>
<reference evidence="2 3" key="1">
    <citation type="journal article" date="2018" name="Sci. Data">
        <title>The draft genome sequence of cork oak.</title>
        <authorList>
            <person name="Ramos A.M."/>
            <person name="Usie A."/>
            <person name="Barbosa P."/>
            <person name="Barros P.M."/>
            <person name="Capote T."/>
            <person name="Chaves I."/>
            <person name="Simoes F."/>
            <person name="Abreu I."/>
            <person name="Carrasquinho I."/>
            <person name="Faro C."/>
            <person name="Guimaraes J.B."/>
            <person name="Mendonca D."/>
            <person name="Nobrega F."/>
            <person name="Rodrigues L."/>
            <person name="Saibo N.J.M."/>
            <person name="Varela M.C."/>
            <person name="Egas C."/>
            <person name="Matos J."/>
            <person name="Miguel C.M."/>
            <person name="Oliveira M.M."/>
            <person name="Ricardo C.P."/>
            <person name="Goncalves S."/>
        </authorList>
    </citation>
    <scope>NUCLEOTIDE SEQUENCE [LARGE SCALE GENOMIC DNA]</scope>
    <source>
        <strain evidence="3">cv. HL8</strain>
    </source>
</reference>
<feature type="transmembrane region" description="Helical" evidence="1">
    <location>
        <begin position="126"/>
        <end position="158"/>
    </location>
</feature>
<gene>
    <name evidence="2" type="primary">PRA1B2_0</name>
    <name evidence="2" type="ORF">CFP56_039200</name>
</gene>
<comment type="caution">
    <text evidence="2">The sequence shown here is derived from an EMBL/GenBank/DDBJ whole genome shotgun (WGS) entry which is preliminary data.</text>
</comment>
<keyword evidence="1" id="KW-1133">Transmembrane helix</keyword>
<sequence length="159" mass="17993">MFFDCKISLSLLTVVVVFLTTVGSFLISVLRLGFTIMCANSVFRVQKDLLLDDQELANFGFLSFLGSAASSVAARVKPTSLLPIRPTPTLSSSPKPSCVIDDFLFCFVICDFVWSGLRKKIGDLGWWFFFFFLLAVDYWWLWVWLMVEVVVVSVVNFFG</sequence>